<dbReference type="Proteomes" id="UP000198906">
    <property type="component" value="Unassembled WGS sequence"/>
</dbReference>
<dbReference type="InterPro" id="IPR013785">
    <property type="entry name" value="Aldolase_TIM"/>
</dbReference>
<protein>
    <submittedName>
        <fullName evidence="1">Uncharacterized protein</fullName>
    </submittedName>
</protein>
<sequence>MRTATGERLNQRERHCLWSPDELVEVYEDALGDPEIWDDVLDAARRARRDGFGNTVGRASSVASVGPDDRLDAPAGQPTAYFEVLDDVDTARQVALLAQLRQELGESAILAAVPAQYDLEALRSLRRAGADACVCKDHNGQTAPAALKALLDAQNAAFAAGFTRLGLTATIGANAARQLASVLLQSNHLMEELGLHPHTIAVRRDPGEPQAGVANGSRDPFLLQIALLRLAHPYSNIMVPAHGEAELLLRQLDVGANLVAGGVPSAATAEGYRVVATVDIEPELRELSYRRLPSMDHAGGLISEFRTKPTETYMLVRRPASPKALGNNLHRGLYRSKDPETVILVEGSLAITSRHPDRPEPTVVVITSTPQAPHKLTVPRNVYHEVVAEADSLLIEFSSVAEDTTDSFPWPLSST</sequence>
<dbReference type="Gene3D" id="3.20.20.70">
    <property type="entry name" value="Aldolase class I"/>
    <property type="match status" value="1"/>
</dbReference>
<evidence type="ECO:0000313" key="1">
    <source>
        <dbReference type="EMBL" id="SCL30770.1"/>
    </source>
</evidence>
<keyword evidence="2" id="KW-1185">Reference proteome</keyword>
<proteinExistence type="predicted"/>
<dbReference type="EMBL" id="FMHU01000002">
    <property type="protein sequence ID" value="SCL30770.1"/>
    <property type="molecule type" value="Genomic_DNA"/>
</dbReference>
<name>A0A1C6SMS4_9ACTN</name>
<organism evidence="1 2">
    <name type="scientific">Micromonospora inyonensis</name>
    <dbReference type="NCBI Taxonomy" id="47866"/>
    <lineage>
        <taxon>Bacteria</taxon>
        <taxon>Bacillati</taxon>
        <taxon>Actinomycetota</taxon>
        <taxon>Actinomycetes</taxon>
        <taxon>Micromonosporales</taxon>
        <taxon>Micromonosporaceae</taxon>
        <taxon>Micromonospora</taxon>
    </lineage>
</organism>
<evidence type="ECO:0000313" key="2">
    <source>
        <dbReference type="Proteomes" id="UP000198906"/>
    </source>
</evidence>
<dbReference type="RefSeq" id="WP_091462974.1">
    <property type="nucleotide sequence ID" value="NZ_FMHU01000002.1"/>
</dbReference>
<dbReference type="STRING" id="47866.GA0074694_5793"/>
<reference evidence="2" key="1">
    <citation type="submission" date="2016-06" db="EMBL/GenBank/DDBJ databases">
        <authorList>
            <person name="Varghese N."/>
        </authorList>
    </citation>
    <scope>NUCLEOTIDE SEQUENCE [LARGE SCALE GENOMIC DNA]</scope>
    <source>
        <strain evidence="2">DSM 46123</strain>
    </source>
</reference>
<gene>
    <name evidence="1" type="ORF">GA0074694_5793</name>
</gene>
<accession>A0A1C6SMS4</accession>
<dbReference type="AlphaFoldDB" id="A0A1C6SMS4"/>